<evidence type="ECO:0000313" key="2">
    <source>
        <dbReference type="Proteomes" id="UP000499080"/>
    </source>
</evidence>
<protein>
    <submittedName>
        <fullName evidence="1">Uncharacterized protein</fullName>
    </submittedName>
</protein>
<reference evidence="1 2" key="1">
    <citation type="journal article" date="2019" name="Sci. Rep.">
        <title>Orb-weaving spider Araneus ventricosus genome elucidates the spidroin gene catalogue.</title>
        <authorList>
            <person name="Kono N."/>
            <person name="Nakamura H."/>
            <person name="Ohtoshi R."/>
            <person name="Moran D.A.P."/>
            <person name="Shinohara A."/>
            <person name="Yoshida Y."/>
            <person name="Fujiwara M."/>
            <person name="Mori M."/>
            <person name="Tomita M."/>
            <person name="Arakawa K."/>
        </authorList>
    </citation>
    <scope>NUCLEOTIDE SEQUENCE [LARGE SCALE GENOMIC DNA]</scope>
</reference>
<keyword evidence="2" id="KW-1185">Reference proteome</keyword>
<accession>A0A4Y2NMZ3</accession>
<evidence type="ECO:0000313" key="1">
    <source>
        <dbReference type="EMBL" id="GBN40661.1"/>
    </source>
</evidence>
<sequence length="102" mass="11243">MEPAGNLGVQTGGLKVLYPFPPNTVNAGLVLVKSIEVGRSLIDMESRNLQMDCQLRCIPHRQNDSKSFVLSPKRFNVSLKSTLIPLNKLTSSHACASVLQWH</sequence>
<dbReference type="Proteomes" id="UP000499080">
    <property type="component" value="Unassembled WGS sequence"/>
</dbReference>
<organism evidence="1 2">
    <name type="scientific">Araneus ventricosus</name>
    <name type="common">Orbweaver spider</name>
    <name type="synonym">Epeira ventricosa</name>
    <dbReference type="NCBI Taxonomy" id="182803"/>
    <lineage>
        <taxon>Eukaryota</taxon>
        <taxon>Metazoa</taxon>
        <taxon>Ecdysozoa</taxon>
        <taxon>Arthropoda</taxon>
        <taxon>Chelicerata</taxon>
        <taxon>Arachnida</taxon>
        <taxon>Araneae</taxon>
        <taxon>Araneomorphae</taxon>
        <taxon>Entelegynae</taxon>
        <taxon>Araneoidea</taxon>
        <taxon>Araneidae</taxon>
        <taxon>Araneus</taxon>
    </lineage>
</organism>
<dbReference type="EMBL" id="BGPR01009537">
    <property type="protein sequence ID" value="GBN40661.1"/>
    <property type="molecule type" value="Genomic_DNA"/>
</dbReference>
<comment type="caution">
    <text evidence="1">The sequence shown here is derived from an EMBL/GenBank/DDBJ whole genome shotgun (WGS) entry which is preliminary data.</text>
</comment>
<gene>
    <name evidence="1" type="ORF">AVEN_73342_1</name>
</gene>
<dbReference type="AlphaFoldDB" id="A0A4Y2NMZ3"/>
<name>A0A4Y2NMZ3_ARAVE</name>
<proteinExistence type="predicted"/>